<dbReference type="InterPro" id="IPR005467">
    <property type="entry name" value="His_kinase_dom"/>
</dbReference>
<dbReference type="PROSITE" id="PS50113">
    <property type="entry name" value="PAC"/>
    <property type="match status" value="4"/>
</dbReference>
<dbReference type="PROSITE" id="PS50112">
    <property type="entry name" value="PAS"/>
    <property type="match status" value="3"/>
</dbReference>
<feature type="domain" description="Response regulatory" evidence="17">
    <location>
        <begin position="1245"/>
        <end position="1361"/>
    </location>
</feature>
<evidence type="ECO:0000313" key="21">
    <source>
        <dbReference type="EMBL" id="TVO72935.1"/>
    </source>
</evidence>
<dbReference type="PRINTS" id="PR00344">
    <property type="entry name" value="BCTRLSENSOR"/>
</dbReference>
<dbReference type="InterPro" id="IPR001610">
    <property type="entry name" value="PAC"/>
</dbReference>
<dbReference type="InterPro" id="IPR008207">
    <property type="entry name" value="Sig_transdc_His_kin_Hpt_dom"/>
</dbReference>
<dbReference type="CDD" id="cd00130">
    <property type="entry name" value="PAS"/>
    <property type="match status" value="3"/>
</dbReference>
<evidence type="ECO:0000256" key="10">
    <source>
        <dbReference type="ARBA" id="ARBA00064003"/>
    </source>
</evidence>
<accession>A0A557R3X6</accession>
<dbReference type="SMART" id="SM00388">
    <property type="entry name" value="HisKA"/>
    <property type="match status" value="1"/>
</dbReference>
<dbReference type="PROSITE" id="PS50109">
    <property type="entry name" value="HIS_KIN"/>
    <property type="match status" value="1"/>
</dbReference>
<feature type="modified residue" description="4-aspartylphosphate" evidence="14">
    <location>
        <position position="1294"/>
    </location>
</feature>
<dbReference type="InterPro" id="IPR036097">
    <property type="entry name" value="HisK_dim/P_sf"/>
</dbReference>
<feature type="domain" description="PAS" evidence="18">
    <location>
        <begin position="581"/>
        <end position="653"/>
    </location>
</feature>
<feature type="transmembrane region" description="Helical" evidence="15">
    <location>
        <begin position="280"/>
        <end position="301"/>
    </location>
</feature>
<dbReference type="Gene3D" id="1.20.120.160">
    <property type="entry name" value="HPT domain"/>
    <property type="match status" value="1"/>
</dbReference>
<dbReference type="InterPro" id="IPR036890">
    <property type="entry name" value="HATPase_C_sf"/>
</dbReference>
<evidence type="ECO:0000256" key="11">
    <source>
        <dbReference type="ARBA" id="ARBA00068150"/>
    </source>
</evidence>
<dbReference type="Pfam" id="PF08448">
    <property type="entry name" value="PAS_4"/>
    <property type="match status" value="2"/>
</dbReference>
<dbReference type="FunFam" id="1.10.287.130:FF:000002">
    <property type="entry name" value="Two-component osmosensing histidine kinase"/>
    <property type="match status" value="1"/>
</dbReference>
<dbReference type="Pfam" id="PF08447">
    <property type="entry name" value="PAS_3"/>
    <property type="match status" value="3"/>
</dbReference>
<keyword evidence="15" id="KW-0812">Transmembrane</keyword>
<dbReference type="Proteomes" id="UP000318349">
    <property type="component" value="Unassembled WGS sequence"/>
</dbReference>
<keyword evidence="4" id="KW-0808">Transferase</keyword>
<feature type="domain" description="HPt" evidence="20">
    <location>
        <begin position="1399"/>
        <end position="1492"/>
    </location>
</feature>
<feature type="domain" description="PAC" evidence="19">
    <location>
        <begin position="395"/>
        <end position="447"/>
    </location>
</feature>
<dbReference type="InterPro" id="IPR003661">
    <property type="entry name" value="HisK_dim/P_dom"/>
</dbReference>
<dbReference type="PROSITE" id="PS50894">
    <property type="entry name" value="HPT"/>
    <property type="match status" value="1"/>
</dbReference>
<dbReference type="Gene3D" id="3.30.565.10">
    <property type="entry name" value="Histidine kinase-like ATPase, C-terminal domain"/>
    <property type="match status" value="1"/>
</dbReference>
<evidence type="ECO:0000259" key="16">
    <source>
        <dbReference type="PROSITE" id="PS50109"/>
    </source>
</evidence>
<dbReference type="FunFam" id="3.30.565.10:FF:000010">
    <property type="entry name" value="Sensor histidine kinase RcsC"/>
    <property type="match status" value="1"/>
</dbReference>
<evidence type="ECO:0000259" key="19">
    <source>
        <dbReference type="PROSITE" id="PS50113"/>
    </source>
</evidence>
<dbReference type="SUPFAM" id="SSF52172">
    <property type="entry name" value="CheY-like"/>
    <property type="match status" value="1"/>
</dbReference>
<comment type="caution">
    <text evidence="21">The sequence shown here is derived from an EMBL/GenBank/DDBJ whole genome shotgun (WGS) entry which is preliminary data.</text>
</comment>
<feature type="domain" description="PAS" evidence="18">
    <location>
        <begin position="711"/>
        <end position="752"/>
    </location>
</feature>
<dbReference type="InterPro" id="IPR035965">
    <property type="entry name" value="PAS-like_dom_sf"/>
</dbReference>
<dbReference type="EC" id="2.7.13.3" evidence="2"/>
<dbReference type="Pfam" id="PF01627">
    <property type="entry name" value="Hpt"/>
    <property type="match status" value="1"/>
</dbReference>
<dbReference type="CDD" id="cd16922">
    <property type="entry name" value="HATPase_EvgS-ArcB-TorS-like"/>
    <property type="match status" value="1"/>
</dbReference>
<evidence type="ECO:0000256" key="1">
    <source>
        <dbReference type="ARBA" id="ARBA00000085"/>
    </source>
</evidence>
<feature type="domain" description="PAC" evidence="19">
    <location>
        <begin position="790"/>
        <end position="842"/>
    </location>
</feature>
<name>A0A557R3X6_9RHOO</name>
<dbReference type="InterPro" id="IPR001789">
    <property type="entry name" value="Sig_transdc_resp-reg_receiver"/>
</dbReference>
<dbReference type="PANTHER" id="PTHR45339">
    <property type="entry name" value="HYBRID SIGNAL TRANSDUCTION HISTIDINE KINASE J"/>
    <property type="match status" value="1"/>
</dbReference>
<evidence type="ECO:0000256" key="2">
    <source>
        <dbReference type="ARBA" id="ARBA00012438"/>
    </source>
</evidence>
<dbReference type="InterPro" id="IPR036641">
    <property type="entry name" value="HPT_dom_sf"/>
</dbReference>
<comment type="subunit">
    <text evidence="10">At low DSF concentrations, interacts with RpfF.</text>
</comment>
<feature type="transmembrane region" description="Helical" evidence="15">
    <location>
        <begin position="20"/>
        <end position="38"/>
    </location>
</feature>
<dbReference type="GO" id="GO:0000155">
    <property type="term" value="F:phosphorelay sensor kinase activity"/>
    <property type="evidence" value="ECO:0007669"/>
    <property type="project" value="InterPro"/>
</dbReference>
<protein>
    <recommendedName>
        <fullName evidence="11">Sensory/regulatory protein RpfC</fullName>
        <ecNumber evidence="2">2.7.13.3</ecNumber>
    </recommendedName>
    <alternativeName>
        <fullName evidence="12">Virulence sensor protein BvgS</fullName>
    </alternativeName>
</protein>
<dbReference type="EMBL" id="VMNI01000020">
    <property type="protein sequence ID" value="TVO72935.1"/>
    <property type="molecule type" value="Genomic_DNA"/>
</dbReference>
<feature type="domain" description="PAC" evidence="19">
    <location>
        <begin position="657"/>
        <end position="710"/>
    </location>
</feature>
<keyword evidence="3 14" id="KW-0597">Phosphoprotein</keyword>
<evidence type="ECO:0000256" key="6">
    <source>
        <dbReference type="ARBA" id="ARBA00022777"/>
    </source>
</evidence>
<evidence type="ECO:0000313" key="22">
    <source>
        <dbReference type="Proteomes" id="UP000318349"/>
    </source>
</evidence>
<dbReference type="InterPro" id="IPR000700">
    <property type="entry name" value="PAS-assoc_C"/>
</dbReference>
<evidence type="ECO:0000256" key="9">
    <source>
        <dbReference type="ARBA" id="ARBA00058004"/>
    </source>
</evidence>
<dbReference type="CDD" id="cd00082">
    <property type="entry name" value="HisKA"/>
    <property type="match status" value="1"/>
</dbReference>
<dbReference type="Gene3D" id="3.40.50.2300">
    <property type="match status" value="1"/>
</dbReference>
<dbReference type="Pfam" id="PF02518">
    <property type="entry name" value="HATPase_c"/>
    <property type="match status" value="1"/>
</dbReference>
<gene>
    <name evidence="21" type="ORF">FHP89_18240</name>
</gene>
<dbReference type="CDD" id="cd17546">
    <property type="entry name" value="REC_hyHK_CKI1_RcsC-like"/>
    <property type="match status" value="1"/>
</dbReference>
<feature type="modified residue" description="Phosphohistidine" evidence="13">
    <location>
        <position position="1438"/>
    </location>
</feature>
<evidence type="ECO:0000256" key="13">
    <source>
        <dbReference type="PROSITE-ProRule" id="PRU00110"/>
    </source>
</evidence>
<keyword evidence="15" id="KW-0472">Membrane</keyword>
<comment type="function">
    <text evidence="9">Member of the two-component regulatory system BvgS/BvgA. Phosphorylates BvgA via a four-step phosphorelay in response to environmental signals.</text>
</comment>
<dbReference type="GO" id="GO:0005524">
    <property type="term" value="F:ATP binding"/>
    <property type="evidence" value="ECO:0007669"/>
    <property type="project" value="UniProtKB-KW"/>
</dbReference>
<feature type="domain" description="PAC" evidence="19">
    <location>
        <begin position="527"/>
        <end position="580"/>
    </location>
</feature>
<dbReference type="InterPro" id="IPR011006">
    <property type="entry name" value="CheY-like_superfamily"/>
</dbReference>
<sequence>MPVSAPSDTPRIASVPGASRWALLTVVVGALISLAFSAQLSLAEWRNVTQAETEAVDAQAALLRERLAHVSGDLHVIGHLVATDPEAAAGLFGEIARGALAHSPVYHQLVWAMADGPDPAMAAYPVSLSIGRGLAALKIGSDLRADPAASALLPRALAQPGLVGGGLIAAGPDSPSVVPVAMVVRDRDAAKGTVGILLANLLPEQLMVMPSSVGQGADLNFVLRDVSGGASTELGGYGASVSDEVPATAFRELVLAERTWRIESRRTEAFVSRHVSPAPWLILVAGLVATLALAALVRVFLRRHADISRLVEARTQALAETEARFTSAFEQVAVGMSHIGLDGQWLMVNDTLCKLVGYSRDELLEKGFAGITESDDLARDLEAKAKMERGEIEVYTTDKRYRHRDGHLVWVRVVVSPVFDGAARPKYYVSVIEDISDRKRAEAEARQAEAAKSRWLFALEAAGHGLWEWNAPSGEVSVSEQAKALGGYAHWELENTVAQWLWLIHPDDLDQVRASLIAHLKGETGVWRSEHRVRCKDGSYRWILNCGGVVERDETGRAVRVVGTNTDITEQKEMAALAREAQLRWQYAIESADHGVWDWDATSNRVFFSAQWKAMLGYTEAEVGDTLGEWESRVHPDDLPDTQATLRRHLDGKTASYTNEHRMRHKDGSWRWILDRGRVVERNAAGEALRVMGTHTDITDRKEAEAALRASERQLRTLIEAMPDPAFFKDGQNRWRVINSVAMRLFGLTRQSEWYGYSDPELAERFPDRAVQFIHCAESDERAWSLGRLYSAREEIPLPGGEIGFFDVSKVPLFDATGKREAMVVIGRDMTRYEIAAQRLRARDALLGGVFDAVRDGLLVFNERGMVVESNATAAQMLGRPAETMSQADLVSLSGSAGRRWGPRLAARMRHRRPVSLQGRLAPAAQAEVDVELTGVPMHTGEEQRYLVVIRDVTARRQLALEQARRTEELEALVGQRTVDLVAAKENAERANQAKSAFLANMSHEIRTPMNAIIGLSGQCLKTGLDARQRDYIVKVNESAQSLLGILNDILDLSKVEAQRLELEVAPFAVREVVESVAAMVSYRAIQKGLNWVVSVGDDVPVTVIGDALRLRQILTNLAGNAVKFTERGRVDLVVERLNTLAGRVRLRFSVIDTGIGIADEAMAQLFSPFWQADTSTSRRYGGSGLGLAISRHLAEAMGGVISAHSAPGQGSRFVFEAEFDIADAGERVAAAPAVLDATSLVGMHVLVVEDNPLNQQLARELLEEVGVKVSVAEDGELALAQIEANAFDAVLMDIQMPRMDGHAATRQLRATPRHSGLPVIAMTAHALAEERDRCVAAGMDDFLTKPVEPSALYAVLARYRNGRTPGSATPPASGMPAVDVPSGAVIQPEVGLRYAGGKEALRLRLLGRFRDTQHDLMLRFDRAQRSGARQEAYRLAHTLKSSSATIGAMALSEVARALEEAYHQEDPGGISAGLERVRARFDEVMAAIDEQLGPSV</sequence>
<evidence type="ECO:0000256" key="15">
    <source>
        <dbReference type="SAM" id="Phobius"/>
    </source>
</evidence>
<evidence type="ECO:0000256" key="8">
    <source>
        <dbReference type="ARBA" id="ARBA00023012"/>
    </source>
</evidence>
<organism evidence="21 22">
    <name type="scientific">Denitromonas halophila</name>
    <dbReference type="NCBI Taxonomy" id="1629404"/>
    <lineage>
        <taxon>Bacteria</taxon>
        <taxon>Pseudomonadati</taxon>
        <taxon>Pseudomonadota</taxon>
        <taxon>Betaproteobacteria</taxon>
        <taxon>Rhodocyclales</taxon>
        <taxon>Zoogloeaceae</taxon>
        <taxon>Denitromonas</taxon>
    </lineage>
</organism>
<evidence type="ECO:0000256" key="4">
    <source>
        <dbReference type="ARBA" id="ARBA00022679"/>
    </source>
</evidence>
<dbReference type="SMART" id="SM00387">
    <property type="entry name" value="HATPase_c"/>
    <property type="match status" value="1"/>
</dbReference>
<dbReference type="Pfam" id="PF00512">
    <property type="entry name" value="HisKA"/>
    <property type="match status" value="1"/>
</dbReference>
<dbReference type="SUPFAM" id="SSF47384">
    <property type="entry name" value="Homodimeric domain of signal transducing histidine kinase"/>
    <property type="match status" value="1"/>
</dbReference>
<keyword evidence="7" id="KW-0067">ATP-binding</keyword>
<keyword evidence="15" id="KW-1133">Transmembrane helix</keyword>
<keyword evidence="8" id="KW-0902">Two-component regulatory system</keyword>
<evidence type="ECO:0000256" key="3">
    <source>
        <dbReference type="ARBA" id="ARBA00022553"/>
    </source>
</evidence>
<dbReference type="SMART" id="SM00448">
    <property type="entry name" value="REC"/>
    <property type="match status" value="1"/>
</dbReference>
<feature type="domain" description="Histidine kinase" evidence="16">
    <location>
        <begin position="1001"/>
        <end position="1222"/>
    </location>
</feature>
<evidence type="ECO:0000259" key="17">
    <source>
        <dbReference type="PROSITE" id="PS50110"/>
    </source>
</evidence>
<dbReference type="PROSITE" id="PS50110">
    <property type="entry name" value="RESPONSE_REGULATORY"/>
    <property type="match status" value="1"/>
</dbReference>
<dbReference type="InterPro" id="IPR003594">
    <property type="entry name" value="HATPase_dom"/>
</dbReference>
<dbReference type="SUPFAM" id="SSF55874">
    <property type="entry name" value="ATPase domain of HSP90 chaperone/DNA topoisomerase II/histidine kinase"/>
    <property type="match status" value="1"/>
</dbReference>
<feature type="domain" description="PAS" evidence="18">
    <location>
        <begin position="321"/>
        <end position="366"/>
    </location>
</feature>
<proteinExistence type="predicted"/>
<dbReference type="SUPFAM" id="SSF55785">
    <property type="entry name" value="PYP-like sensor domain (PAS domain)"/>
    <property type="match status" value="5"/>
</dbReference>
<dbReference type="SMART" id="SM00073">
    <property type="entry name" value="HPT"/>
    <property type="match status" value="1"/>
</dbReference>
<evidence type="ECO:0000259" key="18">
    <source>
        <dbReference type="PROSITE" id="PS50112"/>
    </source>
</evidence>
<evidence type="ECO:0000256" key="5">
    <source>
        <dbReference type="ARBA" id="ARBA00022741"/>
    </source>
</evidence>
<evidence type="ECO:0000256" key="12">
    <source>
        <dbReference type="ARBA" id="ARBA00070152"/>
    </source>
</evidence>
<dbReference type="SUPFAM" id="SSF47226">
    <property type="entry name" value="Histidine-containing phosphotransfer domain, HPT domain"/>
    <property type="match status" value="1"/>
</dbReference>
<dbReference type="InterPro" id="IPR013656">
    <property type="entry name" value="PAS_4"/>
</dbReference>
<keyword evidence="6" id="KW-0418">Kinase</keyword>
<dbReference type="NCBIfam" id="TIGR00229">
    <property type="entry name" value="sensory_box"/>
    <property type="match status" value="3"/>
</dbReference>
<comment type="catalytic activity">
    <reaction evidence="1">
        <text>ATP + protein L-histidine = ADP + protein N-phospho-L-histidine.</text>
        <dbReference type="EC" id="2.7.13.3"/>
    </reaction>
</comment>
<evidence type="ECO:0000259" key="20">
    <source>
        <dbReference type="PROSITE" id="PS50894"/>
    </source>
</evidence>
<dbReference type="InterPro" id="IPR013655">
    <property type="entry name" value="PAS_fold_3"/>
</dbReference>
<evidence type="ECO:0000256" key="7">
    <source>
        <dbReference type="ARBA" id="ARBA00022840"/>
    </source>
</evidence>
<dbReference type="Pfam" id="PF00072">
    <property type="entry name" value="Response_reg"/>
    <property type="match status" value="1"/>
</dbReference>
<dbReference type="Gene3D" id="1.10.287.130">
    <property type="match status" value="1"/>
</dbReference>
<dbReference type="GO" id="GO:0005886">
    <property type="term" value="C:plasma membrane"/>
    <property type="evidence" value="ECO:0007669"/>
    <property type="project" value="UniProtKB-SubCell"/>
</dbReference>
<reference evidence="21 22" key="1">
    <citation type="submission" date="2019-07" db="EMBL/GenBank/DDBJ databases">
        <title>The pathways for chlorine oxyanion respiration interact through the shared metabolite chlorate.</title>
        <authorList>
            <person name="Barnum T.P."/>
            <person name="Cheng Y."/>
            <person name="Hill K.A."/>
            <person name="Lucas L.N."/>
            <person name="Carlson H.K."/>
            <person name="Coates J.D."/>
        </authorList>
    </citation>
    <scope>NUCLEOTIDE SEQUENCE [LARGE SCALE GENOMIC DNA]</scope>
    <source>
        <strain evidence="21 22">SFB-1</strain>
    </source>
</reference>
<dbReference type="InterPro" id="IPR000014">
    <property type="entry name" value="PAS"/>
</dbReference>
<dbReference type="CDD" id="cd00088">
    <property type="entry name" value="HPT"/>
    <property type="match status" value="1"/>
</dbReference>
<dbReference type="InterPro" id="IPR004358">
    <property type="entry name" value="Sig_transdc_His_kin-like_C"/>
</dbReference>
<dbReference type="SMART" id="SM00086">
    <property type="entry name" value="PAC"/>
    <property type="match status" value="4"/>
</dbReference>
<keyword evidence="5" id="KW-0547">Nucleotide-binding</keyword>
<dbReference type="PANTHER" id="PTHR45339:SF5">
    <property type="entry name" value="HISTIDINE KINASE"/>
    <property type="match status" value="1"/>
</dbReference>
<dbReference type="Gene3D" id="3.30.450.20">
    <property type="entry name" value="PAS domain"/>
    <property type="match status" value="5"/>
</dbReference>
<evidence type="ECO:0000256" key="14">
    <source>
        <dbReference type="PROSITE-ProRule" id="PRU00169"/>
    </source>
</evidence>
<dbReference type="SMART" id="SM00091">
    <property type="entry name" value="PAS"/>
    <property type="match status" value="5"/>
</dbReference>